<feature type="region of interest" description="Disordered" evidence="1">
    <location>
        <begin position="102"/>
        <end position="130"/>
    </location>
</feature>
<dbReference type="Gene3D" id="3.40.50.300">
    <property type="entry name" value="P-loop containing nucleotide triphosphate hydrolases"/>
    <property type="match status" value="1"/>
</dbReference>
<evidence type="ECO:0000313" key="4">
    <source>
        <dbReference type="Proteomes" id="UP000444721"/>
    </source>
</evidence>
<dbReference type="AlphaFoldDB" id="A0A6A5BEN0"/>
<dbReference type="EMBL" id="VFQX01000068">
    <property type="protein sequence ID" value="KAF0972520.1"/>
    <property type="molecule type" value="Genomic_DNA"/>
</dbReference>
<organism evidence="3 4">
    <name type="scientific">Naegleria fowleri</name>
    <name type="common">Brain eating amoeba</name>
    <dbReference type="NCBI Taxonomy" id="5763"/>
    <lineage>
        <taxon>Eukaryota</taxon>
        <taxon>Discoba</taxon>
        <taxon>Heterolobosea</taxon>
        <taxon>Tetramitia</taxon>
        <taxon>Eutetramitia</taxon>
        <taxon>Vahlkampfiidae</taxon>
        <taxon>Naegleria</taxon>
    </lineage>
</organism>
<dbReference type="OrthoDB" id="511599at2759"/>
<accession>A0A6A5BEN0</accession>
<reference evidence="3 4" key="1">
    <citation type="journal article" date="2019" name="Sci. Rep.">
        <title>Nanopore sequencing improves the draft genome of the human pathogenic amoeba Naegleria fowleri.</title>
        <authorList>
            <person name="Liechti N."/>
            <person name="Schurch N."/>
            <person name="Bruggmann R."/>
            <person name="Wittwer M."/>
        </authorList>
    </citation>
    <scope>NUCLEOTIDE SEQUENCE [LARGE SCALE GENOMIC DNA]</scope>
    <source>
        <strain evidence="3 4">ATCC 30894</strain>
    </source>
</reference>
<sequence length="558" mass="63683">MKRRLTFVLRSPTTTTTSSQCPTHHQTFGYCPSSSTKVGNSLWLTPFVKEHNQYKYLIEEYDENLVFGRRTFSQTHRWNENIHNNQNEKSKPLLVAGKSDKLNSTLSSPSLEKSSSESKEGKEGKEGKKEDKKKATWSSYFKKWVTYGTLTAIAISLINLQELRSEETSIQKIREGSVNLKPSLDHDLISREREIQELKNYLPFLEQNSPELVNPSFVLVFGRTGTGKSLFSELLAKEMGHNCIHIQFHKDMKETQIVEAIAKAINYHPFMNRNDLPLFNYVTTSMLEIIRPTKPTFSEMTKVLKDITRKMSEQKEGMIPYIIFDNVDALYQPEGFNFLIDLLELAKEGASKRWFGSVFFTSEVGLKVLRTSPSHYSITKTYYIPGIEKHAAVSYIAKHMQNVVDAESIAAMLVDNVCGDNLKSIMDVIAKLKQNKPLEQIIDESIQETKYNFRGFELGQIDKNTEAFAVWNLLDYMHKNNGECTTSEACICIGSFCSKPLDLIDDLITRGIISSNPNGSITFFNRSVFTLISKAKEKRPNVFSKFSSYQPTERVVDF</sequence>
<dbReference type="VEuPathDB" id="AmoebaDB:FDP41_009423"/>
<evidence type="ECO:0000313" key="3">
    <source>
        <dbReference type="EMBL" id="KAF0972520.1"/>
    </source>
</evidence>
<keyword evidence="4" id="KW-1185">Reference proteome</keyword>
<dbReference type="RefSeq" id="XP_044557234.1">
    <property type="nucleotide sequence ID" value="XM_044713380.1"/>
</dbReference>
<name>A0A6A5BEN0_NAEFO</name>
<evidence type="ECO:0000259" key="2">
    <source>
        <dbReference type="Pfam" id="PF13401"/>
    </source>
</evidence>
<dbReference type="GeneID" id="68116639"/>
<dbReference type="OMA" id="MNRNDLP"/>
<feature type="compositionally biased region" description="Basic and acidic residues" evidence="1">
    <location>
        <begin position="114"/>
        <end position="130"/>
    </location>
</feature>
<protein>
    <recommendedName>
        <fullName evidence="2">ORC1/DEAH AAA+ ATPase domain-containing protein</fullName>
    </recommendedName>
</protein>
<dbReference type="GO" id="GO:0016887">
    <property type="term" value="F:ATP hydrolysis activity"/>
    <property type="evidence" value="ECO:0007669"/>
    <property type="project" value="InterPro"/>
</dbReference>
<dbReference type="VEuPathDB" id="AmoebaDB:NF0056590"/>
<feature type="domain" description="ORC1/DEAH AAA+ ATPase" evidence="2">
    <location>
        <begin position="215"/>
        <end position="347"/>
    </location>
</feature>
<gene>
    <name evidence="3" type="ORF">FDP41_009423</name>
</gene>
<evidence type="ECO:0000256" key="1">
    <source>
        <dbReference type="SAM" id="MobiDB-lite"/>
    </source>
</evidence>
<proteinExistence type="predicted"/>
<dbReference type="InterPro" id="IPR027417">
    <property type="entry name" value="P-loop_NTPase"/>
</dbReference>
<comment type="caution">
    <text evidence="3">The sequence shown here is derived from an EMBL/GenBank/DDBJ whole genome shotgun (WGS) entry which is preliminary data.</text>
</comment>
<dbReference type="InterPro" id="IPR049945">
    <property type="entry name" value="AAA_22"/>
</dbReference>
<dbReference type="Proteomes" id="UP000444721">
    <property type="component" value="Unassembled WGS sequence"/>
</dbReference>
<dbReference type="VEuPathDB" id="AmoebaDB:NfTy_062300"/>
<dbReference type="Pfam" id="PF13401">
    <property type="entry name" value="AAA_22"/>
    <property type="match status" value="1"/>
</dbReference>
<dbReference type="SUPFAM" id="SSF52540">
    <property type="entry name" value="P-loop containing nucleoside triphosphate hydrolases"/>
    <property type="match status" value="1"/>
</dbReference>